<sequence length="658" mass="72987">MGRKRACDACHKRKIQCEPAHPSCDWCKHHGLECTFDREIRPRKRGVSKKPSSTRLNRPSPQAPEETLTHKLQRLEALFTDSLAAQNRVEPPSGGGGMSVPVSASTNACSPSQDLEDQPMLSSASGSARPCFGKLHFAGYHLGEISSYSGVPHFSATGREWIRSRSGQVPVFPVVWDDEEVDHLAPPLGKEDVLPHVDKPPSLPDRAVADQYLAFFSDSHFRLVFPVLDTVPFQQVIDTAYGLGDPAPHELVVAKTCVFAFLCMVTLFVGPESPVVPPVDGDVMAAKAQHLLPAALRGEFTVTSLQTMIMLTMYQLFAGRVQSSLICLSLACRIMFMLGAHTLADPWSSSLPASRGPKLLRKLFWLTYNFDKELSLRTGQPPCIPDEHCDLSLPPNYAQTQYLDRYMQIDHDDETMIPSLPGDLRLTLIKSKTCQLLYSAEALRKTDAELLRNIRELDDELERWRLSVPLKHRPSLSISRHVGVNKALSEAHDSVRTIVINFEYHYLVATIHRATGRCRAWGTHSEIKAVPGEEMKGVSSSLALSLEASRSTLLYLRSALPVLLAPEVFCIMLFYPMSAVLTIFCGVLLDPLGPQAADDVALLYSVPEMITKMRIKQVAKNEMLQLKLVEEFVTELARLSRCAVVEAARKQGVMDIDG</sequence>
<dbReference type="InterPro" id="IPR036864">
    <property type="entry name" value="Zn2-C6_fun-type_DNA-bd_sf"/>
</dbReference>
<evidence type="ECO:0000256" key="5">
    <source>
        <dbReference type="ARBA" id="ARBA00023163"/>
    </source>
</evidence>
<gene>
    <name evidence="9" type="ORF">QBC41DRAFT_225412</name>
</gene>
<accession>A0AA39ZD52</accession>
<evidence type="ECO:0000256" key="4">
    <source>
        <dbReference type="ARBA" id="ARBA00023125"/>
    </source>
</evidence>
<dbReference type="CDD" id="cd00067">
    <property type="entry name" value="GAL4"/>
    <property type="match status" value="1"/>
</dbReference>
<keyword evidence="4" id="KW-0238">DNA-binding</keyword>
<dbReference type="GO" id="GO:0005634">
    <property type="term" value="C:nucleus"/>
    <property type="evidence" value="ECO:0007669"/>
    <property type="project" value="UniProtKB-SubCell"/>
</dbReference>
<reference evidence="9" key="1">
    <citation type="submission" date="2023-06" db="EMBL/GenBank/DDBJ databases">
        <title>Genome-scale phylogeny and comparative genomics of the fungal order Sordariales.</title>
        <authorList>
            <consortium name="Lawrence Berkeley National Laboratory"/>
            <person name="Hensen N."/>
            <person name="Bonometti L."/>
            <person name="Westerberg I."/>
            <person name="Brannstrom I.O."/>
            <person name="Guillou S."/>
            <person name="Cros-Aarteil S."/>
            <person name="Calhoun S."/>
            <person name="Haridas S."/>
            <person name="Kuo A."/>
            <person name="Mondo S."/>
            <person name="Pangilinan J."/>
            <person name="Riley R."/>
            <person name="Labutti K."/>
            <person name="Andreopoulos B."/>
            <person name="Lipzen A."/>
            <person name="Chen C."/>
            <person name="Yanf M."/>
            <person name="Daum C."/>
            <person name="Ng V."/>
            <person name="Clum A."/>
            <person name="Steindorff A."/>
            <person name="Ohm R."/>
            <person name="Martin F."/>
            <person name="Silar P."/>
            <person name="Natvig D."/>
            <person name="Lalanne C."/>
            <person name="Gautier V."/>
            <person name="Ament-Velasquez S.L."/>
            <person name="Kruys A."/>
            <person name="Hutchinson M.I."/>
            <person name="Powell A.J."/>
            <person name="Barry K."/>
            <person name="Miller A.N."/>
            <person name="Grigoriev I.V."/>
            <person name="Debuchy R."/>
            <person name="Gladieux P."/>
            <person name="Thoren M.H."/>
            <person name="Johannesson H."/>
        </authorList>
    </citation>
    <scope>NUCLEOTIDE SEQUENCE</scope>
    <source>
        <strain evidence="9">CBS 307.81</strain>
    </source>
</reference>
<keyword evidence="6" id="KW-0539">Nucleus</keyword>
<keyword evidence="3" id="KW-0805">Transcription regulation</keyword>
<dbReference type="InterPro" id="IPR001138">
    <property type="entry name" value="Zn2Cys6_DnaBD"/>
</dbReference>
<dbReference type="Pfam" id="PF04082">
    <property type="entry name" value="Fungal_trans"/>
    <property type="match status" value="1"/>
</dbReference>
<dbReference type="SUPFAM" id="SSF57701">
    <property type="entry name" value="Zn2/Cys6 DNA-binding domain"/>
    <property type="match status" value="1"/>
</dbReference>
<evidence type="ECO:0000256" key="2">
    <source>
        <dbReference type="ARBA" id="ARBA00022723"/>
    </source>
</evidence>
<dbReference type="Gene3D" id="4.10.240.10">
    <property type="entry name" value="Zn(2)-C6 fungal-type DNA-binding domain"/>
    <property type="match status" value="1"/>
</dbReference>
<dbReference type="GO" id="GO:0000981">
    <property type="term" value="F:DNA-binding transcription factor activity, RNA polymerase II-specific"/>
    <property type="evidence" value="ECO:0007669"/>
    <property type="project" value="InterPro"/>
</dbReference>
<proteinExistence type="predicted"/>
<organism evidence="9 10">
    <name type="scientific">Cercophora samala</name>
    <dbReference type="NCBI Taxonomy" id="330535"/>
    <lineage>
        <taxon>Eukaryota</taxon>
        <taxon>Fungi</taxon>
        <taxon>Dikarya</taxon>
        <taxon>Ascomycota</taxon>
        <taxon>Pezizomycotina</taxon>
        <taxon>Sordariomycetes</taxon>
        <taxon>Sordariomycetidae</taxon>
        <taxon>Sordariales</taxon>
        <taxon>Lasiosphaeriaceae</taxon>
        <taxon>Cercophora</taxon>
    </lineage>
</organism>
<dbReference type="GO" id="GO:0003677">
    <property type="term" value="F:DNA binding"/>
    <property type="evidence" value="ECO:0007669"/>
    <property type="project" value="UniProtKB-KW"/>
</dbReference>
<feature type="region of interest" description="Disordered" evidence="7">
    <location>
        <begin position="43"/>
        <end position="67"/>
    </location>
</feature>
<feature type="domain" description="Zn(2)-C6 fungal-type" evidence="8">
    <location>
        <begin position="6"/>
        <end position="36"/>
    </location>
</feature>
<dbReference type="CDD" id="cd12148">
    <property type="entry name" value="fungal_TF_MHR"/>
    <property type="match status" value="1"/>
</dbReference>
<keyword evidence="5" id="KW-0804">Transcription</keyword>
<evidence type="ECO:0000256" key="6">
    <source>
        <dbReference type="ARBA" id="ARBA00023242"/>
    </source>
</evidence>
<evidence type="ECO:0000256" key="3">
    <source>
        <dbReference type="ARBA" id="ARBA00023015"/>
    </source>
</evidence>
<evidence type="ECO:0000313" key="9">
    <source>
        <dbReference type="EMBL" id="KAK0668757.1"/>
    </source>
</evidence>
<comment type="subcellular location">
    <subcellularLocation>
        <location evidence="1">Nucleus</location>
    </subcellularLocation>
</comment>
<dbReference type="SMART" id="SM00906">
    <property type="entry name" value="Fungal_trans"/>
    <property type="match status" value="1"/>
</dbReference>
<dbReference type="AlphaFoldDB" id="A0AA39ZD52"/>
<dbReference type="EMBL" id="JAULSY010000051">
    <property type="protein sequence ID" value="KAK0668757.1"/>
    <property type="molecule type" value="Genomic_DNA"/>
</dbReference>
<feature type="compositionally biased region" description="Polar residues" evidence="7">
    <location>
        <begin position="50"/>
        <end position="60"/>
    </location>
</feature>
<keyword evidence="10" id="KW-1185">Reference proteome</keyword>
<dbReference type="GO" id="GO:0006351">
    <property type="term" value="P:DNA-templated transcription"/>
    <property type="evidence" value="ECO:0007669"/>
    <property type="project" value="InterPro"/>
</dbReference>
<evidence type="ECO:0000256" key="7">
    <source>
        <dbReference type="SAM" id="MobiDB-lite"/>
    </source>
</evidence>
<dbReference type="PANTHER" id="PTHR46910:SF37">
    <property type="entry name" value="ZN(II)2CYS6 TRANSCRIPTION FACTOR (EUROFUNG)"/>
    <property type="match status" value="1"/>
</dbReference>
<keyword evidence="2" id="KW-0479">Metal-binding</keyword>
<dbReference type="GO" id="GO:0008270">
    <property type="term" value="F:zinc ion binding"/>
    <property type="evidence" value="ECO:0007669"/>
    <property type="project" value="InterPro"/>
</dbReference>
<dbReference type="PANTHER" id="PTHR46910">
    <property type="entry name" value="TRANSCRIPTION FACTOR PDR1"/>
    <property type="match status" value="1"/>
</dbReference>
<protein>
    <submittedName>
        <fullName evidence="9">Transcription factor</fullName>
    </submittedName>
</protein>
<dbReference type="SMART" id="SM00066">
    <property type="entry name" value="GAL4"/>
    <property type="match status" value="1"/>
</dbReference>
<comment type="caution">
    <text evidence="9">The sequence shown here is derived from an EMBL/GenBank/DDBJ whole genome shotgun (WGS) entry which is preliminary data.</text>
</comment>
<dbReference type="InterPro" id="IPR007219">
    <property type="entry name" value="XnlR_reg_dom"/>
</dbReference>
<dbReference type="PROSITE" id="PS00463">
    <property type="entry name" value="ZN2_CY6_FUNGAL_1"/>
    <property type="match status" value="1"/>
</dbReference>
<name>A0AA39ZD52_9PEZI</name>
<dbReference type="PROSITE" id="PS50048">
    <property type="entry name" value="ZN2_CY6_FUNGAL_2"/>
    <property type="match status" value="1"/>
</dbReference>
<dbReference type="Proteomes" id="UP001174997">
    <property type="component" value="Unassembled WGS sequence"/>
</dbReference>
<evidence type="ECO:0000259" key="8">
    <source>
        <dbReference type="PROSITE" id="PS50048"/>
    </source>
</evidence>
<evidence type="ECO:0000256" key="1">
    <source>
        <dbReference type="ARBA" id="ARBA00004123"/>
    </source>
</evidence>
<dbReference type="Pfam" id="PF00172">
    <property type="entry name" value="Zn_clus"/>
    <property type="match status" value="1"/>
</dbReference>
<evidence type="ECO:0000313" key="10">
    <source>
        <dbReference type="Proteomes" id="UP001174997"/>
    </source>
</evidence>
<dbReference type="InterPro" id="IPR050987">
    <property type="entry name" value="AtrR-like"/>
</dbReference>